<dbReference type="EMBL" id="FOFB01000014">
    <property type="protein sequence ID" value="SEQ68672.1"/>
    <property type="molecule type" value="Genomic_DNA"/>
</dbReference>
<dbReference type="Gene3D" id="2.20.110.10">
    <property type="entry name" value="Histone H3 K4-specific methyltransferase SET7/9 N-terminal domain"/>
    <property type="match status" value="2"/>
</dbReference>
<dbReference type="AlphaFoldDB" id="A0A1H9I2C8"/>
<accession>A0A1H9I2C8</accession>
<dbReference type="PROSITE" id="PS51257">
    <property type="entry name" value="PROKAR_LIPOPROTEIN"/>
    <property type="match status" value="1"/>
</dbReference>
<keyword evidence="2" id="KW-1185">Reference proteome</keyword>
<reference evidence="2" key="1">
    <citation type="submission" date="2016-10" db="EMBL/GenBank/DDBJ databases">
        <authorList>
            <person name="Varghese N."/>
            <person name="Submissions S."/>
        </authorList>
    </citation>
    <scope>NUCLEOTIDE SEQUENCE [LARGE SCALE GENOMIC DNA]</scope>
    <source>
        <strain evidence="2">DSM 24740</strain>
    </source>
</reference>
<dbReference type="RefSeq" id="WP_090169233.1">
    <property type="nucleotide sequence ID" value="NZ_FOFB01000014.1"/>
</dbReference>
<dbReference type="Pfam" id="PF07661">
    <property type="entry name" value="MORN_2"/>
    <property type="match status" value="4"/>
</dbReference>
<protein>
    <submittedName>
        <fullName evidence="1">MORN repeat variant</fullName>
    </submittedName>
</protein>
<dbReference type="Proteomes" id="UP000199021">
    <property type="component" value="Unassembled WGS sequence"/>
</dbReference>
<proteinExistence type="predicted"/>
<dbReference type="InterPro" id="IPR011652">
    <property type="entry name" value="MORN_2"/>
</dbReference>
<evidence type="ECO:0000313" key="1">
    <source>
        <dbReference type="EMBL" id="SEQ68672.1"/>
    </source>
</evidence>
<gene>
    <name evidence="1" type="ORF">SAMN05444359_1148</name>
</gene>
<organism evidence="1 2">
    <name type="scientific">Neolewinella agarilytica</name>
    <dbReference type="NCBI Taxonomy" id="478744"/>
    <lineage>
        <taxon>Bacteria</taxon>
        <taxon>Pseudomonadati</taxon>
        <taxon>Bacteroidota</taxon>
        <taxon>Saprospiria</taxon>
        <taxon>Saprospirales</taxon>
        <taxon>Lewinellaceae</taxon>
        <taxon>Neolewinella</taxon>
    </lineage>
</organism>
<dbReference type="SUPFAM" id="SSF82185">
    <property type="entry name" value="Histone H3 K4-specific methyltransferase SET7/9 N-terminal domain"/>
    <property type="match status" value="1"/>
</dbReference>
<dbReference type="InParanoid" id="A0A1H9I2C8"/>
<dbReference type="OrthoDB" id="659070at2"/>
<name>A0A1H9I2C8_9BACT</name>
<sequence length="214" mass="23917">MRPSLFLLTFFSLLLYACGDGLVLKEETDDEGYRVEYRQDPESGLKQGAAREYDPEGKLTTEEFYVDGELHGNRLLYAPNGQIVVEENYEHGKFQGEYLNYDQEGNMTIRGQYVNGVMADEWTSYYPDGSISEVVTFADNAENGPFKEWYANGNPKASGAYLRGDNEHGTLHLFAENGGLERVMECDQGICSTVWTTDSTTAAPPAPDMTQPES</sequence>
<dbReference type="STRING" id="478744.SAMN05444359_1148"/>
<evidence type="ECO:0000313" key="2">
    <source>
        <dbReference type="Proteomes" id="UP000199021"/>
    </source>
</evidence>